<organism evidence="1 2">
    <name type="scientific">Lacibacterium aquatile</name>
    <dbReference type="NCBI Taxonomy" id="1168082"/>
    <lineage>
        <taxon>Bacteria</taxon>
        <taxon>Pseudomonadati</taxon>
        <taxon>Pseudomonadota</taxon>
        <taxon>Alphaproteobacteria</taxon>
        <taxon>Rhodospirillales</taxon>
        <taxon>Rhodospirillaceae</taxon>
    </lineage>
</organism>
<name>A0ABW5DR71_9PROT</name>
<dbReference type="Proteomes" id="UP001597295">
    <property type="component" value="Unassembled WGS sequence"/>
</dbReference>
<evidence type="ECO:0000313" key="2">
    <source>
        <dbReference type="Proteomes" id="UP001597295"/>
    </source>
</evidence>
<comment type="caution">
    <text evidence="1">The sequence shown here is derived from an EMBL/GenBank/DDBJ whole genome shotgun (WGS) entry which is preliminary data.</text>
</comment>
<proteinExistence type="predicted"/>
<sequence>MASMTSTERSLTEVRDIVWTHWDPIGLRNAEGGWAADEYDEYLLQVLTMLRQGADQKAAADYLIQVESVHMGLGKNATASARATKTVSALRNLSLSY</sequence>
<reference evidence="2" key="1">
    <citation type="journal article" date="2019" name="Int. J. Syst. Evol. Microbiol.">
        <title>The Global Catalogue of Microorganisms (GCM) 10K type strain sequencing project: providing services to taxonomists for standard genome sequencing and annotation.</title>
        <authorList>
            <consortium name="The Broad Institute Genomics Platform"/>
            <consortium name="The Broad Institute Genome Sequencing Center for Infectious Disease"/>
            <person name="Wu L."/>
            <person name="Ma J."/>
        </authorList>
    </citation>
    <scope>NUCLEOTIDE SEQUENCE [LARGE SCALE GENOMIC DNA]</scope>
    <source>
        <strain evidence="2">CGMCC 1.19062</strain>
    </source>
</reference>
<accession>A0ABW5DR71</accession>
<evidence type="ECO:0000313" key="1">
    <source>
        <dbReference type="EMBL" id="MFD2261790.1"/>
    </source>
</evidence>
<gene>
    <name evidence="1" type="ORF">ACFSM5_02755</name>
</gene>
<keyword evidence="2" id="KW-1185">Reference proteome</keyword>
<dbReference type="RefSeq" id="WP_379874705.1">
    <property type="nucleotide sequence ID" value="NZ_JBHUIP010000003.1"/>
</dbReference>
<dbReference type="EMBL" id="JBHUIP010000003">
    <property type="protein sequence ID" value="MFD2261790.1"/>
    <property type="molecule type" value="Genomic_DNA"/>
</dbReference>
<protein>
    <submittedName>
        <fullName evidence="1">Uncharacterized protein</fullName>
    </submittedName>
</protein>